<evidence type="ECO:0000256" key="1">
    <source>
        <dbReference type="SAM" id="MobiDB-lite"/>
    </source>
</evidence>
<sequence>TRSPTPTTLPWEAPRRHSVAPSVLRTSPAPVQPRRPRPRPINRTRILKLMPRVSDTASRVPPRRLSVVPPTTNRWKPVDTATLPSVMFSGTS</sequence>
<feature type="region of interest" description="Disordered" evidence="1">
    <location>
        <begin position="1"/>
        <end position="40"/>
    </location>
</feature>
<proteinExistence type="predicted"/>
<reference evidence="2" key="1">
    <citation type="journal article" date="2020" name="Fungal Divers.">
        <title>Resolving the Mortierellaceae phylogeny through synthesis of multi-gene phylogenetics and phylogenomics.</title>
        <authorList>
            <person name="Vandepol N."/>
            <person name="Liber J."/>
            <person name="Desiro A."/>
            <person name="Na H."/>
            <person name="Kennedy M."/>
            <person name="Barry K."/>
            <person name="Grigoriev I.V."/>
            <person name="Miller A.N."/>
            <person name="O'Donnell K."/>
            <person name="Stajich J.E."/>
            <person name="Bonito G."/>
        </authorList>
    </citation>
    <scope>NUCLEOTIDE SEQUENCE</scope>
    <source>
        <strain evidence="2">MES-2147</strain>
    </source>
</reference>
<dbReference type="Proteomes" id="UP000749646">
    <property type="component" value="Unassembled WGS sequence"/>
</dbReference>
<organism evidence="2 3">
    <name type="scientific">Modicella reniformis</name>
    <dbReference type="NCBI Taxonomy" id="1440133"/>
    <lineage>
        <taxon>Eukaryota</taxon>
        <taxon>Fungi</taxon>
        <taxon>Fungi incertae sedis</taxon>
        <taxon>Mucoromycota</taxon>
        <taxon>Mortierellomycotina</taxon>
        <taxon>Mortierellomycetes</taxon>
        <taxon>Mortierellales</taxon>
        <taxon>Mortierellaceae</taxon>
        <taxon>Modicella</taxon>
    </lineage>
</organism>
<feature type="non-terminal residue" evidence="2">
    <location>
        <position position="1"/>
    </location>
</feature>
<evidence type="ECO:0000313" key="3">
    <source>
        <dbReference type="Proteomes" id="UP000749646"/>
    </source>
</evidence>
<feature type="non-terminal residue" evidence="2">
    <location>
        <position position="92"/>
    </location>
</feature>
<accession>A0A9P6MHN8</accession>
<evidence type="ECO:0000313" key="2">
    <source>
        <dbReference type="EMBL" id="KAG0000590.1"/>
    </source>
</evidence>
<gene>
    <name evidence="2" type="ORF">BGZ65_004228</name>
</gene>
<protein>
    <submittedName>
        <fullName evidence="2">Uncharacterized protein</fullName>
    </submittedName>
</protein>
<dbReference type="EMBL" id="JAAAHW010000613">
    <property type="protein sequence ID" value="KAG0000590.1"/>
    <property type="molecule type" value="Genomic_DNA"/>
</dbReference>
<comment type="caution">
    <text evidence="2">The sequence shown here is derived from an EMBL/GenBank/DDBJ whole genome shotgun (WGS) entry which is preliminary data.</text>
</comment>
<dbReference type="AlphaFoldDB" id="A0A9P6MHN8"/>
<keyword evidence="3" id="KW-1185">Reference proteome</keyword>
<name>A0A9P6MHN8_9FUNG</name>